<reference evidence="1" key="1">
    <citation type="journal article" date="2014" name="Front. Microbiol.">
        <title>High frequency of phylogenetically diverse reductive dehalogenase-homologous genes in deep subseafloor sedimentary metagenomes.</title>
        <authorList>
            <person name="Kawai M."/>
            <person name="Futagami T."/>
            <person name="Toyoda A."/>
            <person name="Takaki Y."/>
            <person name="Nishi S."/>
            <person name="Hori S."/>
            <person name="Arai W."/>
            <person name="Tsubouchi T."/>
            <person name="Morono Y."/>
            <person name="Uchiyama I."/>
            <person name="Ito T."/>
            <person name="Fujiyama A."/>
            <person name="Inagaki F."/>
            <person name="Takami H."/>
        </authorList>
    </citation>
    <scope>NUCLEOTIDE SEQUENCE</scope>
    <source>
        <strain evidence="1">Expedition CK06-06</strain>
    </source>
</reference>
<protein>
    <submittedName>
        <fullName evidence="1">Uncharacterized protein</fullName>
    </submittedName>
</protein>
<name>X0SR95_9ZZZZ</name>
<sequence length="179" mass="20207">MNRFDKLTINKILPKNWLPTKRWEEVSRGRNESNRWVKIAHIDPIPLGNQEFMYPKTIRESETHQTIILGSERLSGLGGATGGAQLKGALQTAEMAEEMGRALGDLELLRMAEKLRKEERGARKALEKHEILAPVSEKFDYYGFITIAEFADENIAKQNLENILLMPTRGPLDLPVPGA</sequence>
<gene>
    <name evidence="1" type="ORF">S01H1_08600</name>
</gene>
<feature type="non-terminal residue" evidence="1">
    <location>
        <position position="179"/>
    </location>
</feature>
<dbReference type="AlphaFoldDB" id="X0SR95"/>
<comment type="caution">
    <text evidence="1">The sequence shown here is derived from an EMBL/GenBank/DDBJ whole genome shotgun (WGS) entry which is preliminary data.</text>
</comment>
<dbReference type="EMBL" id="BARS01004402">
    <property type="protein sequence ID" value="GAF77661.1"/>
    <property type="molecule type" value="Genomic_DNA"/>
</dbReference>
<accession>X0SR95</accession>
<evidence type="ECO:0000313" key="1">
    <source>
        <dbReference type="EMBL" id="GAF77661.1"/>
    </source>
</evidence>
<proteinExistence type="predicted"/>
<organism evidence="1">
    <name type="scientific">marine sediment metagenome</name>
    <dbReference type="NCBI Taxonomy" id="412755"/>
    <lineage>
        <taxon>unclassified sequences</taxon>
        <taxon>metagenomes</taxon>
        <taxon>ecological metagenomes</taxon>
    </lineage>
</organism>